<dbReference type="GO" id="GO:0000724">
    <property type="term" value="P:double-strand break repair via homologous recombination"/>
    <property type="evidence" value="ECO:0007669"/>
    <property type="project" value="TreeGrafter"/>
</dbReference>
<organism evidence="7 8">
    <name type="scientific">Parthenolecanium corni</name>
    <dbReference type="NCBI Taxonomy" id="536013"/>
    <lineage>
        <taxon>Eukaryota</taxon>
        <taxon>Metazoa</taxon>
        <taxon>Ecdysozoa</taxon>
        <taxon>Arthropoda</taxon>
        <taxon>Hexapoda</taxon>
        <taxon>Insecta</taxon>
        <taxon>Pterygota</taxon>
        <taxon>Neoptera</taxon>
        <taxon>Paraneoptera</taxon>
        <taxon>Hemiptera</taxon>
        <taxon>Sternorrhyncha</taxon>
        <taxon>Coccoidea</taxon>
        <taxon>Coccidae</taxon>
        <taxon>Parthenolecanium</taxon>
    </lineage>
</organism>
<dbReference type="Gene3D" id="2.40.50.140">
    <property type="entry name" value="Nucleic acid-binding proteins"/>
    <property type="match status" value="1"/>
</dbReference>
<sequence>MWIDDEGGGFDVSGYDKSPSTPVADPKSTRKASSLFPISIKQIIDSAEDAMQIAGHPVTMMTVVGIVKSIEVTSTKVVYTIQDWSGTITGMLWLEGSTGDDQNPKVIENTYCRMTGTKRIHDGKACLFVYNVDPVENLMELTYHYLQVIQIPLKAEELRSFNEERINTTFDNNANAGSTANFSSADGISLPPHQMKVYKALQTCQSEAGMDKNHIYEAVQKQIPLAEIEKALEFLVTEGHAYTTIDDDHFKVTDS</sequence>
<evidence type="ECO:0000256" key="3">
    <source>
        <dbReference type="ARBA" id="ARBA00023125"/>
    </source>
</evidence>
<accession>A0AAN9XYQ6</accession>
<dbReference type="FunFam" id="1.10.10.10:FF:000168">
    <property type="entry name" value="Replication protein A 32 kDa subunit"/>
    <property type="match status" value="1"/>
</dbReference>
<dbReference type="GO" id="GO:0035861">
    <property type="term" value="C:site of double-strand break"/>
    <property type="evidence" value="ECO:0007669"/>
    <property type="project" value="TreeGrafter"/>
</dbReference>
<dbReference type="Gene3D" id="1.10.10.10">
    <property type="entry name" value="Winged helix-like DNA-binding domain superfamily/Winged helix DNA-binding domain"/>
    <property type="match status" value="1"/>
</dbReference>
<evidence type="ECO:0000313" key="7">
    <source>
        <dbReference type="EMBL" id="KAK7575761.1"/>
    </source>
</evidence>
<name>A0AAN9XYQ6_9HEMI</name>
<keyword evidence="4" id="KW-0539">Nucleus</keyword>
<evidence type="ECO:0000259" key="6">
    <source>
        <dbReference type="Pfam" id="PF08784"/>
    </source>
</evidence>
<dbReference type="SUPFAM" id="SSF50249">
    <property type="entry name" value="Nucleic acid-binding proteins"/>
    <property type="match status" value="1"/>
</dbReference>
<dbReference type="Proteomes" id="UP001367676">
    <property type="component" value="Unassembled WGS sequence"/>
</dbReference>
<evidence type="ECO:0000313" key="8">
    <source>
        <dbReference type="Proteomes" id="UP001367676"/>
    </source>
</evidence>
<feature type="domain" description="Replication protein A C-terminal" evidence="6">
    <location>
        <begin position="168"/>
        <end position="248"/>
    </location>
</feature>
<comment type="subcellular location">
    <subcellularLocation>
        <location evidence="1">Nucleus</location>
    </subcellularLocation>
</comment>
<dbReference type="PANTHER" id="PTHR13989">
    <property type="entry name" value="REPLICATION PROTEIN A-RELATED"/>
    <property type="match status" value="1"/>
</dbReference>
<dbReference type="InterPro" id="IPR040260">
    <property type="entry name" value="RFA2-like"/>
</dbReference>
<proteinExistence type="inferred from homology"/>
<dbReference type="InterPro" id="IPR036390">
    <property type="entry name" value="WH_DNA-bd_sf"/>
</dbReference>
<dbReference type="AlphaFoldDB" id="A0AAN9XYQ6"/>
<dbReference type="InterPro" id="IPR012340">
    <property type="entry name" value="NA-bd_OB-fold"/>
</dbReference>
<dbReference type="GO" id="GO:0003697">
    <property type="term" value="F:single-stranded DNA binding"/>
    <property type="evidence" value="ECO:0007669"/>
    <property type="project" value="TreeGrafter"/>
</dbReference>
<evidence type="ECO:0000256" key="2">
    <source>
        <dbReference type="ARBA" id="ARBA00007815"/>
    </source>
</evidence>
<dbReference type="GO" id="GO:0006260">
    <property type="term" value="P:DNA replication"/>
    <property type="evidence" value="ECO:0007669"/>
    <property type="project" value="TreeGrafter"/>
</dbReference>
<comment type="caution">
    <text evidence="7">The sequence shown here is derived from an EMBL/GenBank/DDBJ whole genome shotgun (WGS) entry which is preliminary data.</text>
</comment>
<protein>
    <recommendedName>
        <fullName evidence="6">Replication protein A C-terminal domain-containing protein</fullName>
    </recommendedName>
</protein>
<dbReference type="InterPro" id="IPR014892">
    <property type="entry name" value="RPA_C"/>
</dbReference>
<comment type="similarity">
    <text evidence="2">Belongs to the replication factor A protein 2 family.</text>
</comment>
<dbReference type="GO" id="GO:0005662">
    <property type="term" value="C:DNA replication factor A complex"/>
    <property type="evidence" value="ECO:0007669"/>
    <property type="project" value="TreeGrafter"/>
</dbReference>
<gene>
    <name evidence="7" type="ORF">V9T40_012047</name>
</gene>
<dbReference type="Pfam" id="PF08784">
    <property type="entry name" value="RPA_C"/>
    <property type="match status" value="1"/>
</dbReference>
<keyword evidence="3" id="KW-0238">DNA-binding</keyword>
<keyword evidence="8" id="KW-1185">Reference proteome</keyword>
<dbReference type="EMBL" id="JBBCAQ010000036">
    <property type="protein sequence ID" value="KAK7575761.1"/>
    <property type="molecule type" value="Genomic_DNA"/>
</dbReference>
<dbReference type="GO" id="GO:0006289">
    <property type="term" value="P:nucleotide-excision repair"/>
    <property type="evidence" value="ECO:0007669"/>
    <property type="project" value="TreeGrafter"/>
</dbReference>
<reference evidence="7 8" key="1">
    <citation type="submission" date="2024-03" db="EMBL/GenBank/DDBJ databases">
        <title>Adaptation during the transition from Ophiocordyceps entomopathogen to insect associate is accompanied by gene loss and intensified selection.</title>
        <authorList>
            <person name="Ward C.M."/>
            <person name="Onetto C.A."/>
            <person name="Borneman A.R."/>
        </authorList>
    </citation>
    <scope>NUCLEOTIDE SEQUENCE [LARGE SCALE GENOMIC DNA]</scope>
    <source>
        <strain evidence="7">AWRI1</strain>
        <tissue evidence="7">Single Adult Female</tissue>
    </source>
</reference>
<dbReference type="InterPro" id="IPR036388">
    <property type="entry name" value="WH-like_DNA-bd_sf"/>
</dbReference>
<dbReference type="SUPFAM" id="SSF46785">
    <property type="entry name" value="Winged helix' DNA-binding domain"/>
    <property type="match status" value="1"/>
</dbReference>
<dbReference type="GO" id="GO:0000781">
    <property type="term" value="C:chromosome, telomeric region"/>
    <property type="evidence" value="ECO:0007669"/>
    <property type="project" value="TreeGrafter"/>
</dbReference>
<dbReference type="PANTHER" id="PTHR13989:SF16">
    <property type="entry name" value="REPLICATION PROTEIN A2"/>
    <property type="match status" value="1"/>
</dbReference>
<evidence type="ECO:0000256" key="1">
    <source>
        <dbReference type="ARBA" id="ARBA00004123"/>
    </source>
</evidence>
<evidence type="ECO:0000256" key="5">
    <source>
        <dbReference type="SAM" id="MobiDB-lite"/>
    </source>
</evidence>
<evidence type="ECO:0000256" key="4">
    <source>
        <dbReference type="ARBA" id="ARBA00023242"/>
    </source>
</evidence>
<feature type="region of interest" description="Disordered" evidence="5">
    <location>
        <begin position="1"/>
        <end position="29"/>
    </location>
</feature>